<evidence type="ECO:0000256" key="2">
    <source>
        <dbReference type="ARBA" id="ARBA00022475"/>
    </source>
</evidence>
<name>A0A5C8V8M2_9FLAO</name>
<feature type="chain" id="PRO_5022977925" evidence="7">
    <location>
        <begin position="21"/>
        <end position="208"/>
    </location>
</feature>
<evidence type="ECO:0000256" key="7">
    <source>
        <dbReference type="SAM" id="SignalP"/>
    </source>
</evidence>
<keyword evidence="5 6" id="KW-0472">Membrane</keyword>
<protein>
    <submittedName>
        <fullName evidence="8">Lysine transporter LysE</fullName>
    </submittedName>
</protein>
<evidence type="ECO:0000256" key="1">
    <source>
        <dbReference type="ARBA" id="ARBA00004651"/>
    </source>
</evidence>
<keyword evidence="3 6" id="KW-0812">Transmembrane</keyword>
<proteinExistence type="predicted"/>
<dbReference type="Proteomes" id="UP000321456">
    <property type="component" value="Unassembled WGS sequence"/>
</dbReference>
<feature type="signal peptide" evidence="7">
    <location>
        <begin position="1"/>
        <end position="20"/>
    </location>
</feature>
<comment type="caution">
    <text evidence="8">The sequence shown here is derived from an EMBL/GenBank/DDBJ whole genome shotgun (WGS) entry which is preliminary data.</text>
</comment>
<dbReference type="EMBL" id="VRUR01000001">
    <property type="protein sequence ID" value="TXN38092.1"/>
    <property type="molecule type" value="Genomic_DNA"/>
</dbReference>
<feature type="transmembrane region" description="Helical" evidence="6">
    <location>
        <begin position="43"/>
        <end position="60"/>
    </location>
</feature>
<dbReference type="GO" id="GO:0006865">
    <property type="term" value="P:amino acid transport"/>
    <property type="evidence" value="ECO:0007669"/>
    <property type="project" value="InterPro"/>
</dbReference>
<dbReference type="InterPro" id="IPR001123">
    <property type="entry name" value="LeuE-type"/>
</dbReference>
<organism evidence="8 9">
    <name type="scientific">Flagellimonas hymeniacidonis</name>
    <dbReference type="NCBI Taxonomy" id="2603628"/>
    <lineage>
        <taxon>Bacteria</taxon>
        <taxon>Pseudomonadati</taxon>
        <taxon>Bacteroidota</taxon>
        <taxon>Flavobacteriia</taxon>
        <taxon>Flavobacteriales</taxon>
        <taxon>Flavobacteriaceae</taxon>
        <taxon>Flagellimonas</taxon>
    </lineage>
</organism>
<dbReference type="AlphaFoldDB" id="A0A5C8V8M2"/>
<dbReference type="Pfam" id="PF01810">
    <property type="entry name" value="LysE"/>
    <property type="match status" value="1"/>
</dbReference>
<reference evidence="8 9" key="1">
    <citation type="submission" date="2019-08" db="EMBL/GenBank/DDBJ databases">
        <title>Professor.</title>
        <authorList>
            <person name="Park J.S."/>
        </authorList>
    </citation>
    <scope>NUCLEOTIDE SEQUENCE [LARGE SCALE GENOMIC DNA]</scope>
    <source>
        <strain evidence="8 9">176CP5-101</strain>
    </source>
</reference>
<feature type="transmembrane region" description="Helical" evidence="6">
    <location>
        <begin position="113"/>
        <end position="131"/>
    </location>
</feature>
<evidence type="ECO:0000313" key="9">
    <source>
        <dbReference type="Proteomes" id="UP000321456"/>
    </source>
</evidence>
<evidence type="ECO:0000313" key="8">
    <source>
        <dbReference type="EMBL" id="TXN38092.1"/>
    </source>
</evidence>
<dbReference type="RefSeq" id="WP_147742655.1">
    <property type="nucleotide sequence ID" value="NZ_VRUR01000001.1"/>
</dbReference>
<evidence type="ECO:0000256" key="5">
    <source>
        <dbReference type="ARBA" id="ARBA00023136"/>
    </source>
</evidence>
<keyword evidence="9" id="KW-1185">Reference proteome</keyword>
<evidence type="ECO:0000256" key="4">
    <source>
        <dbReference type="ARBA" id="ARBA00022989"/>
    </source>
</evidence>
<keyword evidence="7" id="KW-0732">Signal</keyword>
<evidence type="ECO:0000256" key="6">
    <source>
        <dbReference type="SAM" id="Phobius"/>
    </source>
</evidence>
<gene>
    <name evidence="8" type="ORF">FVB32_07295</name>
</gene>
<dbReference type="GO" id="GO:0005886">
    <property type="term" value="C:plasma membrane"/>
    <property type="evidence" value="ECO:0007669"/>
    <property type="project" value="UniProtKB-SubCell"/>
</dbReference>
<keyword evidence="4 6" id="KW-1133">Transmembrane helix</keyword>
<feature type="transmembrane region" description="Helical" evidence="6">
    <location>
        <begin position="152"/>
        <end position="169"/>
    </location>
</feature>
<keyword evidence="2" id="KW-1003">Cell membrane</keyword>
<comment type="subcellular location">
    <subcellularLocation>
        <location evidence="1">Cell membrane</location>
        <topology evidence="1">Multi-pass membrane protein</topology>
    </subcellularLocation>
</comment>
<sequence>MTHLLILFLATFLAAFVASAPPGLLNVNAAKTSVEKGKGNGIIFGLGVAVMVMLQTYVAVRIAKYLSRNPEVIGMLLQIALVVFATLAIFFFLKGRKQNNHSTEFEQAKKRSSFSKGLFLAAINLLTIPYYSGLNTLFHGQGFMNYEVIDEVIFILAAGFGTFLVMYLYAFYFNKMEQKTKRFSKNSNYILSVLMVVLLMITVIKMCY</sequence>
<feature type="transmembrane region" description="Helical" evidence="6">
    <location>
        <begin position="189"/>
        <end position="207"/>
    </location>
</feature>
<evidence type="ECO:0000256" key="3">
    <source>
        <dbReference type="ARBA" id="ARBA00022692"/>
    </source>
</evidence>
<accession>A0A5C8V8M2</accession>
<feature type="transmembrane region" description="Helical" evidence="6">
    <location>
        <begin position="72"/>
        <end position="93"/>
    </location>
</feature>